<dbReference type="RefSeq" id="WP_187786087.1">
    <property type="nucleotide sequence ID" value="NZ_JACTVA010000041.1"/>
</dbReference>
<evidence type="ECO:0000313" key="2">
    <source>
        <dbReference type="Proteomes" id="UP000626026"/>
    </source>
</evidence>
<accession>A0ABR7RQP6</accession>
<name>A0ABR7RQP6_9PROT</name>
<dbReference type="Proteomes" id="UP000626026">
    <property type="component" value="Unassembled WGS sequence"/>
</dbReference>
<protein>
    <submittedName>
        <fullName evidence="1">Phage tail assembly protein</fullName>
    </submittedName>
</protein>
<dbReference type="InterPro" id="IPR019289">
    <property type="entry name" value="Phage_tail_E/E"/>
</dbReference>
<keyword evidence="2" id="KW-1185">Reference proteome</keyword>
<evidence type="ECO:0000313" key="1">
    <source>
        <dbReference type="EMBL" id="MBC9208939.1"/>
    </source>
</evidence>
<sequence>MSDLNDDSSIAEEVISDIAPLRLRFKAIPYNGTDYDTLVLREPTAEDLIKAGEKKQPLEQAVTLIQHVTGLPVIVVRKLPQRVLERAAEYFSPFTPPSPESAGAA</sequence>
<proteinExistence type="predicted"/>
<reference evidence="1 2" key="1">
    <citation type="journal article" date="2013" name="Int. J. Syst. Evol. Microbiol.">
        <title>Roseomonas aerophila sp. nov., isolated from air.</title>
        <authorList>
            <person name="Kim S.J."/>
            <person name="Weon H.Y."/>
            <person name="Ahn J.H."/>
            <person name="Hong S.B."/>
            <person name="Seok S.J."/>
            <person name="Whang K.S."/>
            <person name="Kwon S.W."/>
        </authorList>
    </citation>
    <scope>NUCLEOTIDE SEQUENCE [LARGE SCALE GENOMIC DNA]</scope>
    <source>
        <strain evidence="1 2">NBRC 108923</strain>
    </source>
</reference>
<comment type="caution">
    <text evidence="1">The sequence shown here is derived from an EMBL/GenBank/DDBJ whole genome shotgun (WGS) entry which is preliminary data.</text>
</comment>
<dbReference type="EMBL" id="JACTVA010000041">
    <property type="protein sequence ID" value="MBC9208939.1"/>
    <property type="molecule type" value="Genomic_DNA"/>
</dbReference>
<dbReference type="Pfam" id="PF10109">
    <property type="entry name" value="Phage_TAC_7"/>
    <property type="match status" value="1"/>
</dbReference>
<gene>
    <name evidence="1" type="ORF">IBL26_18980</name>
</gene>
<organism evidence="1 2">
    <name type="scientific">Teichococcus aerophilus</name>
    <dbReference type="NCBI Taxonomy" id="1224513"/>
    <lineage>
        <taxon>Bacteria</taxon>
        <taxon>Pseudomonadati</taxon>
        <taxon>Pseudomonadota</taxon>
        <taxon>Alphaproteobacteria</taxon>
        <taxon>Acetobacterales</taxon>
        <taxon>Roseomonadaceae</taxon>
        <taxon>Roseomonas</taxon>
    </lineage>
</organism>